<sequence length="124" mass="13714">MPGTGVFLEGCSDDFEDTSWSYSLRLPKSSYEQDDNQRAPGGISNNRLWHEGAKRGTPDIVRRVATPPGGIAGSQGALLFQTKDSGMPGRVTNEQMQDDLLMKFDHKLGRSIPVTWQPSCTRCR</sequence>
<name>A0A518AQP3_9BACT</name>
<gene>
    <name evidence="2" type="ORF">Pan181_32640</name>
</gene>
<dbReference type="EMBL" id="CP036278">
    <property type="protein sequence ID" value="QDU57050.1"/>
    <property type="molecule type" value="Genomic_DNA"/>
</dbReference>
<feature type="region of interest" description="Disordered" evidence="1">
    <location>
        <begin position="31"/>
        <end position="55"/>
    </location>
</feature>
<dbReference type="OrthoDB" id="242701at2"/>
<keyword evidence="3" id="KW-1185">Reference proteome</keyword>
<dbReference type="Proteomes" id="UP000315750">
    <property type="component" value="Chromosome"/>
</dbReference>
<reference evidence="2 3" key="1">
    <citation type="submission" date="2019-02" db="EMBL/GenBank/DDBJ databases">
        <title>Deep-cultivation of Planctomycetes and their phenomic and genomic characterization uncovers novel biology.</title>
        <authorList>
            <person name="Wiegand S."/>
            <person name="Jogler M."/>
            <person name="Boedeker C."/>
            <person name="Pinto D."/>
            <person name="Vollmers J."/>
            <person name="Rivas-Marin E."/>
            <person name="Kohn T."/>
            <person name="Peeters S.H."/>
            <person name="Heuer A."/>
            <person name="Rast P."/>
            <person name="Oberbeckmann S."/>
            <person name="Bunk B."/>
            <person name="Jeske O."/>
            <person name="Meyerdierks A."/>
            <person name="Storesund J.E."/>
            <person name="Kallscheuer N."/>
            <person name="Luecker S."/>
            <person name="Lage O.M."/>
            <person name="Pohl T."/>
            <person name="Merkel B.J."/>
            <person name="Hornburger P."/>
            <person name="Mueller R.-W."/>
            <person name="Bruemmer F."/>
            <person name="Labrenz M."/>
            <person name="Spormann A.M."/>
            <person name="Op den Camp H."/>
            <person name="Overmann J."/>
            <person name="Amann R."/>
            <person name="Jetten M.S.M."/>
            <person name="Mascher T."/>
            <person name="Medema M.H."/>
            <person name="Devos D.P."/>
            <person name="Kaster A.-K."/>
            <person name="Ovreas L."/>
            <person name="Rohde M."/>
            <person name="Galperin M.Y."/>
            <person name="Jogler C."/>
        </authorList>
    </citation>
    <scope>NUCLEOTIDE SEQUENCE [LARGE SCALE GENOMIC DNA]</scope>
    <source>
        <strain evidence="2 3">Pan181</strain>
    </source>
</reference>
<accession>A0A518AQP3</accession>
<evidence type="ECO:0000313" key="3">
    <source>
        <dbReference type="Proteomes" id="UP000315750"/>
    </source>
</evidence>
<proteinExistence type="predicted"/>
<dbReference type="RefSeq" id="WP_145247944.1">
    <property type="nucleotide sequence ID" value="NZ_CP036278.1"/>
</dbReference>
<dbReference type="AlphaFoldDB" id="A0A518AQP3"/>
<organism evidence="2 3">
    <name type="scientific">Aeoliella mucimassa</name>
    <dbReference type="NCBI Taxonomy" id="2527972"/>
    <lineage>
        <taxon>Bacteria</taxon>
        <taxon>Pseudomonadati</taxon>
        <taxon>Planctomycetota</taxon>
        <taxon>Planctomycetia</taxon>
        <taxon>Pirellulales</taxon>
        <taxon>Lacipirellulaceae</taxon>
        <taxon>Aeoliella</taxon>
    </lineage>
</organism>
<protein>
    <submittedName>
        <fullName evidence="2">Uncharacterized protein</fullName>
    </submittedName>
</protein>
<evidence type="ECO:0000313" key="2">
    <source>
        <dbReference type="EMBL" id="QDU57050.1"/>
    </source>
</evidence>
<dbReference type="KEGG" id="amuc:Pan181_32640"/>
<evidence type="ECO:0000256" key="1">
    <source>
        <dbReference type="SAM" id="MobiDB-lite"/>
    </source>
</evidence>